<dbReference type="Pfam" id="PF00732">
    <property type="entry name" value="GMC_oxred_N"/>
    <property type="match status" value="1"/>
</dbReference>
<dbReference type="SUPFAM" id="SSF54373">
    <property type="entry name" value="FAD-linked reductases, C-terminal domain"/>
    <property type="match status" value="1"/>
</dbReference>
<dbReference type="SUPFAM" id="SSF51905">
    <property type="entry name" value="FAD/NAD(P)-binding domain"/>
    <property type="match status" value="1"/>
</dbReference>
<keyword evidence="7" id="KW-0325">Glycoprotein</keyword>
<dbReference type="PANTHER" id="PTHR11552">
    <property type="entry name" value="GLUCOSE-METHANOL-CHOLINE GMC OXIDOREDUCTASE"/>
    <property type="match status" value="1"/>
</dbReference>
<evidence type="ECO:0000313" key="14">
    <source>
        <dbReference type="EMBL" id="KAJ7202101.1"/>
    </source>
</evidence>
<dbReference type="PROSITE" id="PS00624">
    <property type="entry name" value="GMC_OXRED_2"/>
    <property type="match status" value="1"/>
</dbReference>
<evidence type="ECO:0000256" key="4">
    <source>
        <dbReference type="ARBA" id="ARBA00022729"/>
    </source>
</evidence>
<dbReference type="InterPro" id="IPR007867">
    <property type="entry name" value="GMC_OxRtase_C"/>
</dbReference>
<comment type="similarity">
    <text evidence="2 10">Belongs to the GMC oxidoreductase family.</text>
</comment>
<proteinExistence type="inferred from homology"/>
<dbReference type="GO" id="GO:0016614">
    <property type="term" value="F:oxidoreductase activity, acting on CH-OH group of donors"/>
    <property type="evidence" value="ECO:0007669"/>
    <property type="project" value="InterPro"/>
</dbReference>
<gene>
    <name evidence="14" type="ORF">GGX14DRAFT_536099</name>
</gene>
<dbReference type="Gene3D" id="3.50.50.60">
    <property type="entry name" value="FAD/NAD(P)-binding domain"/>
    <property type="match status" value="1"/>
</dbReference>
<dbReference type="AlphaFoldDB" id="A0AAD6V3Q9"/>
<keyword evidence="3 10" id="KW-0285">Flavoprotein</keyword>
<dbReference type="InterPro" id="IPR012132">
    <property type="entry name" value="GMC_OxRdtase"/>
</dbReference>
<keyword evidence="6" id="KW-0560">Oxidoreductase</keyword>
<comment type="cofactor">
    <cofactor evidence="1 9">
        <name>FAD</name>
        <dbReference type="ChEBI" id="CHEBI:57692"/>
    </cofactor>
</comment>
<evidence type="ECO:0000256" key="11">
    <source>
        <dbReference type="SAM" id="SignalP"/>
    </source>
</evidence>
<evidence type="ECO:0000313" key="15">
    <source>
        <dbReference type="Proteomes" id="UP001219525"/>
    </source>
</evidence>
<dbReference type="PROSITE" id="PS00623">
    <property type="entry name" value="GMC_OXRED_1"/>
    <property type="match status" value="1"/>
</dbReference>
<feature type="chain" id="PRO_5042209318" description="Glucose-methanol-choline oxidoreductase N-terminal domain-containing protein" evidence="11">
    <location>
        <begin position="19"/>
        <end position="610"/>
    </location>
</feature>
<dbReference type="Proteomes" id="UP001219525">
    <property type="component" value="Unassembled WGS sequence"/>
</dbReference>
<dbReference type="PIRSF" id="PIRSF000137">
    <property type="entry name" value="Alcohol_oxidase"/>
    <property type="match status" value="1"/>
</dbReference>
<dbReference type="Gene3D" id="3.30.560.10">
    <property type="entry name" value="Glucose Oxidase, domain 3"/>
    <property type="match status" value="1"/>
</dbReference>
<name>A0AAD6V3Q9_9AGAR</name>
<evidence type="ECO:0000256" key="2">
    <source>
        <dbReference type="ARBA" id="ARBA00010790"/>
    </source>
</evidence>
<evidence type="ECO:0000256" key="3">
    <source>
        <dbReference type="ARBA" id="ARBA00022630"/>
    </source>
</evidence>
<feature type="signal peptide" evidence="11">
    <location>
        <begin position="1"/>
        <end position="18"/>
    </location>
</feature>
<dbReference type="Pfam" id="PF05199">
    <property type="entry name" value="GMC_oxred_C"/>
    <property type="match status" value="1"/>
</dbReference>
<feature type="binding site" evidence="9">
    <location>
        <position position="272"/>
    </location>
    <ligand>
        <name>FAD</name>
        <dbReference type="ChEBI" id="CHEBI:57692"/>
    </ligand>
</feature>
<feature type="domain" description="Glucose-methanol-choline oxidoreductase N-terminal" evidence="13">
    <location>
        <begin position="315"/>
        <end position="329"/>
    </location>
</feature>
<feature type="domain" description="Glucose-methanol-choline oxidoreductase N-terminal" evidence="12">
    <location>
        <begin position="112"/>
        <end position="135"/>
    </location>
</feature>
<evidence type="ECO:0000256" key="7">
    <source>
        <dbReference type="ARBA" id="ARBA00023180"/>
    </source>
</evidence>
<feature type="active site" description="Proton acceptor" evidence="8">
    <location>
        <position position="590"/>
    </location>
</feature>
<protein>
    <recommendedName>
        <fullName evidence="12 13">Glucose-methanol-choline oxidoreductase N-terminal domain-containing protein</fullName>
    </recommendedName>
</protein>
<keyword evidence="15" id="KW-1185">Reference proteome</keyword>
<evidence type="ECO:0000256" key="8">
    <source>
        <dbReference type="PIRSR" id="PIRSR000137-1"/>
    </source>
</evidence>
<dbReference type="Gene3D" id="4.10.450.10">
    <property type="entry name" value="Glucose Oxidase, domain 2"/>
    <property type="match status" value="1"/>
</dbReference>
<evidence type="ECO:0000256" key="1">
    <source>
        <dbReference type="ARBA" id="ARBA00001974"/>
    </source>
</evidence>
<comment type="caution">
    <text evidence="14">The sequence shown here is derived from an EMBL/GenBank/DDBJ whole genome shotgun (WGS) entry which is preliminary data.</text>
</comment>
<evidence type="ECO:0000259" key="12">
    <source>
        <dbReference type="PROSITE" id="PS00623"/>
    </source>
</evidence>
<accession>A0AAD6V3Q9</accession>
<evidence type="ECO:0000256" key="9">
    <source>
        <dbReference type="PIRSR" id="PIRSR000137-2"/>
    </source>
</evidence>
<evidence type="ECO:0000256" key="10">
    <source>
        <dbReference type="RuleBase" id="RU003968"/>
    </source>
</evidence>
<keyword evidence="4 11" id="KW-0732">Signal</keyword>
<evidence type="ECO:0000256" key="6">
    <source>
        <dbReference type="ARBA" id="ARBA00023002"/>
    </source>
</evidence>
<keyword evidence="5 9" id="KW-0274">FAD</keyword>
<evidence type="ECO:0000256" key="5">
    <source>
        <dbReference type="ARBA" id="ARBA00022827"/>
    </source>
</evidence>
<organism evidence="14 15">
    <name type="scientific">Mycena pura</name>
    <dbReference type="NCBI Taxonomy" id="153505"/>
    <lineage>
        <taxon>Eukaryota</taxon>
        <taxon>Fungi</taxon>
        <taxon>Dikarya</taxon>
        <taxon>Basidiomycota</taxon>
        <taxon>Agaricomycotina</taxon>
        <taxon>Agaricomycetes</taxon>
        <taxon>Agaricomycetidae</taxon>
        <taxon>Agaricales</taxon>
        <taxon>Marasmiineae</taxon>
        <taxon>Mycenaceae</taxon>
        <taxon>Mycena</taxon>
    </lineage>
</organism>
<dbReference type="GO" id="GO:0050660">
    <property type="term" value="F:flavin adenine dinucleotide binding"/>
    <property type="evidence" value="ECO:0007669"/>
    <property type="project" value="InterPro"/>
</dbReference>
<feature type="active site" description="Proton donor" evidence="8">
    <location>
        <position position="547"/>
    </location>
</feature>
<dbReference type="InterPro" id="IPR036188">
    <property type="entry name" value="FAD/NAD-bd_sf"/>
</dbReference>
<dbReference type="PANTHER" id="PTHR11552:SF201">
    <property type="entry name" value="GLUCOSE-METHANOL-CHOLINE OXIDOREDUCTASE N-TERMINAL DOMAIN-CONTAINING PROTEIN"/>
    <property type="match status" value="1"/>
</dbReference>
<dbReference type="EMBL" id="JARJCW010000056">
    <property type="protein sequence ID" value="KAJ7202101.1"/>
    <property type="molecule type" value="Genomic_DNA"/>
</dbReference>
<dbReference type="InterPro" id="IPR000172">
    <property type="entry name" value="GMC_OxRdtase_N"/>
</dbReference>
<evidence type="ECO:0000259" key="13">
    <source>
        <dbReference type="PROSITE" id="PS00624"/>
    </source>
</evidence>
<reference evidence="14" key="1">
    <citation type="submission" date="2023-03" db="EMBL/GenBank/DDBJ databases">
        <title>Massive genome expansion in bonnet fungi (Mycena s.s.) driven by repeated elements and novel gene families across ecological guilds.</title>
        <authorList>
            <consortium name="Lawrence Berkeley National Laboratory"/>
            <person name="Harder C.B."/>
            <person name="Miyauchi S."/>
            <person name="Viragh M."/>
            <person name="Kuo A."/>
            <person name="Thoen E."/>
            <person name="Andreopoulos B."/>
            <person name="Lu D."/>
            <person name="Skrede I."/>
            <person name="Drula E."/>
            <person name="Henrissat B."/>
            <person name="Morin E."/>
            <person name="Kohler A."/>
            <person name="Barry K."/>
            <person name="LaButti K."/>
            <person name="Morin E."/>
            <person name="Salamov A."/>
            <person name="Lipzen A."/>
            <person name="Mereny Z."/>
            <person name="Hegedus B."/>
            <person name="Baldrian P."/>
            <person name="Stursova M."/>
            <person name="Weitz H."/>
            <person name="Taylor A."/>
            <person name="Grigoriev I.V."/>
            <person name="Nagy L.G."/>
            <person name="Martin F."/>
            <person name="Kauserud H."/>
        </authorList>
    </citation>
    <scope>NUCLEOTIDE SEQUENCE</scope>
    <source>
        <strain evidence="14">9144</strain>
    </source>
</reference>
<dbReference type="InterPro" id="IPR027424">
    <property type="entry name" value="Glucose_Oxidase_domain_2"/>
</dbReference>
<sequence length="610" mass="64644">MSSLISFALLALASSAAAASPNLEKRVSGVTTSSAGINGSTFDYIVVGGGLAGMTVAARLAENPAITVLLIEAGEDDRTNPQIYDIYEYSQAFGGPMDWAWTADQGRVIHGGKTLGGSSSINGGHWTRGLNAQYDSWSTLLEDDEADVGWNWNGIFSYMKKAETFSAPNAQQAAKGAQSIASYHGTSGPVQVTYPDAMYGGPQQPAFVNTIVNLTGISHFKDLNGGTPNCVSITPLSIDWHRDDHRSSSVEAYLTPVESQRTNWVTLARHIVTKIRWENAGTIPLTASGVEYAFWTNSTTRYFANARREVIIAAGAIQSPALLQLSGIGDSATLGPLGITTLIDLKTVGKNLQEQTMNSLGANGNGFDDGGRGPSDAIAFPNIYQVFGAQASTKVAQIQGNLSTWAASQAASALSADALQQIYQVQADLIINSNAPIVELFYDTGFPDDLGIDMWQLLPFSRGSVKITSTDPFTYPAIKCNYFSVSMDLDIQTAGARLARRILTSPPLNSLSTGETIPGSAVPDNAQRGSDAAWAKWIKQGFASVAHPIGTAAMMRRSLGGVVDAQLTVYDTANVRVVDASVVPLQISAHLSSTLYGVAEKAADLIKAAQ</sequence>